<evidence type="ECO:0000256" key="3">
    <source>
        <dbReference type="SAM" id="MobiDB-lite"/>
    </source>
</evidence>
<evidence type="ECO:0000256" key="1">
    <source>
        <dbReference type="ARBA" id="ARBA00007189"/>
    </source>
</evidence>
<protein>
    <submittedName>
        <fullName evidence="4">DUF2325 domain-containing protein</fullName>
    </submittedName>
</protein>
<comment type="similarity">
    <text evidence="1">Belongs to the UPF0751 family.</text>
</comment>
<feature type="region of interest" description="Disordered" evidence="3">
    <location>
        <begin position="24"/>
        <end position="44"/>
    </location>
</feature>
<name>A0A7Y8KYB7_9BURK</name>
<accession>A0A7Y8KYB7</accession>
<keyword evidence="5" id="KW-1185">Reference proteome</keyword>
<sequence length="427" mass="47866">MCLNRKPPSETGFLGDLVSRYALPAGGQAPSGRETTGPERRSSARRKLWELGNHAACPVTGVCLRLPELHKLARKAGLALEGCTEYEMHIALVSECRRRTPLAEMVQRELDQRHGLCVRQSLRLKSPEALARWWDQSCMGMDWAGVFWAVLTHARCTPELEFAVLGQVHMLQHQVGMAARVDQTRLQSLVQENQKLGDALLLVQQRLQTTVQEQAQRNALHEAEHMRLRAECIRAETAQEQALAQLADLKRHSPDLPLRQRLVEDNRQLLEHNQQLRRALNQASLSAAQPVPACSVEPARDTRQALQDEGLSMLDRAVLCVGGRTRVIPVYRELIEDKGARFLHHDGGEEDKAGQLGPMLQSADLVICQVGCISHNAYWRVKEHCKRHGKPCLFVETPSRSALERVLCGYSEPVRAVPRNVQTDPAV</sequence>
<comment type="caution">
    <text evidence="4">The sequence shown here is derived from an EMBL/GenBank/DDBJ whole genome shotgun (WGS) entry which is preliminary data.</text>
</comment>
<evidence type="ECO:0000313" key="5">
    <source>
        <dbReference type="Proteomes" id="UP000545507"/>
    </source>
</evidence>
<dbReference type="EMBL" id="VYGV01000015">
    <property type="protein sequence ID" value="NWF46859.1"/>
    <property type="molecule type" value="Genomic_DNA"/>
</dbReference>
<dbReference type="RefSeq" id="WP_177136757.1">
    <property type="nucleotide sequence ID" value="NZ_VYGV01000015.1"/>
</dbReference>
<dbReference type="Proteomes" id="UP000545507">
    <property type="component" value="Unassembled WGS sequence"/>
</dbReference>
<dbReference type="InterPro" id="IPR016772">
    <property type="entry name" value="UCP020408"/>
</dbReference>
<dbReference type="Pfam" id="PF10087">
    <property type="entry name" value="DUF2325"/>
    <property type="match status" value="1"/>
</dbReference>
<dbReference type="AlphaFoldDB" id="A0A7Y8KYB7"/>
<organism evidence="4 5">
    <name type="scientific">Hydrogenophaga aromaticivorans</name>
    <dbReference type="NCBI Taxonomy" id="2610898"/>
    <lineage>
        <taxon>Bacteria</taxon>
        <taxon>Pseudomonadati</taxon>
        <taxon>Pseudomonadota</taxon>
        <taxon>Betaproteobacteria</taxon>
        <taxon>Burkholderiales</taxon>
        <taxon>Comamonadaceae</taxon>
        <taxon>Hydrogenophaga</taxon>
    </lineage>
</organism>
<proteinExistence type="inferred from homology"/>
<gene>
    <name evidence="4" type="ORF">F3K02_16595</name>
</gene>
<keyword evidence="2" id="KW-0175">Coiled coil</keyword>
<reference evidence="4 5" key="1">
    <citation type="submission" date="2019-09" db="EMBL/GenBank/DDBJ databases">
        <title>Hydrogenophaga aromatica sp. nov., isolated from a para-xylene-degrading enrichment culture.</title>
        <authorList>
            <person name="Tancsics A."/>
            <person name="Banerjee S."/>
        </authorList>
    </citation>
    <scope>NUCLEOTIDE SEQUENCE [LARGE SCALE GENOMIC DNA]</scope>
    <source>
        <strain evidence="4 5">D2P1</strain>
    </source>
</reference>
<evidence type="ECO:0000256" key="2">
    <source>
        <dbReference type="SAM" id="Coils"/>
    </source>
</evidence>
<evidence type="ECO:0000313" key="4">
    <source>
        <dbReference type="EMBL" id="NWF46859.1"/>
    </source>
</evidence>
<feature type="coiled-coil region" evidence="2">
    <location>
        <begin position="259"/>
        <end position="286"/>
    </location>
</feature>